<gene>
    <name evidence="2" type="ORF">M5D96_011222</name>
</gene>
<sequence length="184" mass="21573">MEKHFKNRQVEEIKGNALKNEFAEKMKLTKSQKTLYHARMAELEDIQSLGSNIKKWAYEVEDEVKNAKRIVSRDAQLQDQLSQEKRKSDILFYRLDMEVKKREAELLSICQEEAAMSEVVNILNMSIANANTDLEVLQNEHKRLTHAWSEVIIAIKLRDNILFQVQDTMRSGVNKVKFGWNRSY</sequence>
<comment type="caution">
    <text evidence="2">The sequence shown here is derived from an EMBL/GenBank/DDBJ whole genome shotgun (WGS) entry which is preliminary data.</text>
</comment>
<dbReference type="EMBL" id="JAMKOV010000025">
    <property type="protein sequence ID" value="KAI8036006.1"/>
    <property type="molecule type" value="Genomic_DNA"/>
</dbReference>
<protein>
    <submittedName>
        <fullName evidence="2">Uncharacterized protein</fullName>
    </submittedName>
</protein>
<dbReference type="Proteomes" id="UP001059596">
    <property type="component" value="Unassembled WGS sequence"/>
</dbReference>
<feature type="coiled-coil region" evidence="1">
    <location>
        <begin position="120"/>
        <end position="147"/>
    </location>
</feature>
<name>A0A9Q0BL89_9MUSC</name>
<dbReference type="InterPro" id="IPR037386">
    <property type="entry name" value="CCDC40"/>
</dbReference>
<organism evidence="2 3">
    <name type="scientific">Drosophila gunungcola</name>
    <name type="common">fruit fly</name>
    <dbReference type="NCBI Taxonomy" id="103775"/>
    <lineage>
        <taxon>Eukaryota</taxon>
        <taxon>Metazoa</taxon>
        <taxon>Ecdysozoa</taxon>
        <taxon>Arthropoda</taxon>
        <taxon>Hexapoda</taxon>
        <taxon>Insecta</taxon>
        <taxon>Pterygota</taxon>
        <taxon>Neoptera</taxon>
        <taxon>Endopterygota</taxon>
        <taxon>Diptera</taxon>
        <taxon>Brachycera</taxon>
        <taxon>Muscomorpha</taxon>
        <taxon>Ephydroidea</taxon>
        <taxon>Drosophilidae</taxon>
        <taxon>Drosophila</taxon>
        <taxon>Sophophora</taxon>
    </lineage>
</organism>
<proteinExistence type="predicted"/>
<evidence type="ECO:0000313" key="3">
    <source>
        <dbReference type="Proteomes" id="UP001059596"/>
    </source>
</evidence>
<keyword evidence="1" id="KW-0175">Coiled coil</keyword>
<evidence type="ECO:0000313" key="2">
    <source>
        <dbReference type="EMBL" id="KAI8036006.1"/>
    </source>
</evidence>
<reference evidence="2" key="1">
    <citation type="journal article" date="2023" name="Genome Biol. Evol.">
        <title>Long-read-based Genome Assembly of Drosophila gunungcola Reveals Fewer Chemosensory Genes in Flower-breeding Species.</title>
        <authorList>
            <person name="Negi A."/>
            <person name="Liao B.Y."/>
            <person name="Yeh S.D."/>
        </authorList>
    </citation>
    <scope>NUCLEOTIDE SEQUENCE</scope>
    <source>
        <strain evidence="2">Sukarami</strain>
    </source>
</reference>
<dbReference type="GO" id="GO:0005737">
    <property type="term" value="C:cytoplasm"/>
    <property type="evidence" value="ECO:0007669"/>
    <property type="project" value="TreeGrafter"/>
</dbReference>
<dbReference type="GO" id="GO:0035082">
    <property type="term" value="P:axoneme assembly"/>
    <property type="evidence" value="ECO:0007669"/>
    <property type="project" value="InterPro"/>
</dbReference>
<keyword evidence="3" id="KW-1185">Reference proteome</keyword>
<dbReference type="PANTHER" id="PTHR16275:SF8">
    <property type="entry name" value="COILED-COIL DOMAIN-CONTAINING PROTEIN 40"/>
    <property type="match status" value="1"/>
</dbReference>
<dbReference type="AlphaFoldDB" id="A0A9Q0BL89"/>
<dbReference type="PANTHER" id="PTHR16275">
    <property type="entry name" value="COILED-COIL DOMAIN-CONTAINING PROTEIN 40"/>
    <property type="match status" value="1"/>
</dbReference>
<evidence type="ECO:0000256" key="1">
    <source>
        <dbReference type="SAM" id="Coils"/>
    </source>
</evidence>
<accession>A0A9Q0BL89</accession>